<evidence type="ECO:0000313" key="10">
    <source>
        <dbReference type="Proteomes" id="UP000287239"/>
    </source>
</evidence>
<evidence type="ECO:0000313" key="9">
    <source>
        <dbReference type="EMBL" id="RST98024.1"/>
    </source>
</evidence>
<dbReference type="GO" id="GO:0009401">
    <property type="term" value="P:phosphoenolpyruvate-dependent sugar phosphotransferase system"/>
    <property type="evidence" value="ECO:0007669"/>
    <property type="project" value="InterPro"/>
</dbReference>
<dbReference type="GO" id="GO:0003677">
    <property type="term" value="F:DNA binding"/>
    <property type="evidence" value="ECO:0007669"/>
    <property type="project" value="UniProtKB-KW"/>
</dbReference>
<dbReference type="PANTHER" id="PTHR32071:SF90">
    <property type="entry name" value="TRANSCRIPTIONAL REGULATORY PROTEIN LEVR"/>
    <property type="match status" value="1"/>
</dbReference>
<dbReference type="SUPFAM" id="SSF63520">
    <property type="entry name" value="PTS-regulatory domain, PRD"/>
    <property type="match status" value="2"/>
</dbReference>
<dbReference type="OrthoDB" id="9771372at2"/>
<keyword evidence="10" id="KW-1185">Reference proteome</keyword>
<dbReference type="SUPFAM" id="SSF53062">
    <property type="entry name" value="PTS system fructose IIA component-like"/>
    <property type="match status" value="1"/>
</dbReference>
<evidence type="ECO:0000256" key="4">
    <source>
        <dbReference type="ARBA" id="ARBA00022840"/>
    </source>
</evidence>
<dbReference type="InterPro" id="IPR036095">
    <property type="entry name" value="PTS_EIIB-like_sf"/>
</dbReference>
<dbReference type="GO" id="GO:0006355">
    <property type="term" value="P:regulation of DNA-templated transcription"/>
    <property type="evidence" value="ECO:0007669"/>
    <property type="project" value="InterPro"/>
</dbReference>
<dbReference type="SMART" id="SM00382">
    <property type="entry name" value="AAA"/>
    <property type="match status" value="1"/>
</dbReference>
<dbReference type="Gene3D" id="1.10.1790.10">
    <property type="entry name" value="PRD domain"/>
    <property type="match status" value="1"/>
</dbReference>
<comment type="caution">
    <text evidence="9">The sequence shown here is derived from an EMBL/GenBank/DDBJ whole genome shotgun (WGS) entry which is preliminary data.</text>
</comment>
<dbReference type="GO" id="GO:0005524">
    <property type="term" value="F:ATP binding"/>
    <property type="evidence" value="ECO:0007669"/>
    <property type="project" value="UniProtKB-KW"/>
</dbReference>
<dbReference type="RefSeq" id="WP_126778053.1">
    <property type="nucleotide sequence ID" value="NZ_NGJU01000001.1"/>
</dbReference>
<dbReference type="InterPro" id="IPR011608">
    <property type="entry name" value="PRD"/>
</dbReference>
<feature type="domain" description="PTS EIIA type-4" evidence="7">
    <location>
        <begin position="573"/>
        <end position="713"/>
    </location>
</feature>
<feature type="domain" description="PRD" evidence="8">
    <location>
        <begin position="462"/>
        <end position="572"/>
    </location>
</feature>
<dbReference type="PROSITE" id="PS51372">
    <property type="entry name" value="PRD_2"/>
    <property type="match status" value="2"/>
</dbReference>
<dbReference type="PROSITE" id="PS50045">
    <property type="entry name" value="SIGMA54_INTERACT_4"/>
    <property type="match status" value="1"/>
</dbReference>
<dbReference type="CDD" id="cd00009">
    <property type="entry name" value="AAA"/>
    <property type="match status" value="1"/>
</dbReference>
<keyword evidence="4" id="KW-0067">ATP-binding</keyword>
<keyword evidence="5" id="KW-0238">DNA-binding</keyword>
<gene>
    <name evidence="9" type="ORF">CBF35_01145</name>
</gene>
<organism evidence="9 10">
    <name type="scientific">Vagococcus salmoninarum</name>
    <dbReference type="NCBI Taxonomy" id="2739"/>
    <lineage>
        <taxon>Bacteria</taxon>
        <taxon>Bacillati</taxon>
        <taxon>Bacillota</taxon>
        <taxon>Bacilli</taxon>
        <taxon>Lactobacillales</taxon>
        <taxon>Enterococcaceae</taxon>
        <taxon>Vagococcus</taxon>
    </lineage>
</organism>
<evidence type="ECO:0000256" key="5">
    <source>
        <dbReference type="ARBA" id="ARBA00023125"/>
    </source>
</evidence>
<accession>A0A429ZWA0</accession>
<dbReference type="PROSITE" id="PS51096">
    <property type="entry name" value="PTS_EIIA_TYPE_4"/>
    <property type="match status" value="1"/>
</dbReference>
<dbReference type="Pfam" id="PF03610">
    <property type="entry name" value="EIIA-man"/>
    <property type="match status" value="1"/>
</dbReference>
<feature type="domain" description="PRD" evidence="8">
    <location>
        <begin position="842"/>
        <end position="942"/>
    </location>
</feature>
<dbReference type="PROSITE" id="PS00676">
    <property type="entry name" value="SIGMA54_INTERACT_2"/>
    <property type="match status" value="1"/>
</dbReference>
<dbReference type="InterPro" id="IPR003593">
    <property type="entry name" value="AAA+_ATPase"/>
</dbReference>
<dbReference type="AlphaFoldDB" id="A0A429ZWA0"/>
<dbReference type="InterPro" id="IPR002078">
    <property type="entry name" value="Sigma_54_int"/>
</dbReference>
<dbReference type="SUPFAM" id="SSF52540">
    <property type="entry name" value="P-loop containing nucleoside triphosphate hydrolases"/>
    <property type="match status" value="1"/>
</dbReference>
<dbReference type="Gene3D" id="1.10.10.10">
    <property type="entry name" value="Winged helix-like DNA-binding domain superfamily/Winged helix DNA-binding domain"/>
    <property type="match status" value="1"/>
</dbReference>
<dbReference type="Proteomes" id="UP000287239">
    <property type="component" value="Unassembled WGS sequence"/>
</dbReference>
<dbReference type="EMBL" id="NGJU01000001">
    <property type="protein sequence ID" value="RST98024.1"/>
    <property type="molecule type" value="Genomic_DNA"/>
</dbReference>
<dbReference type="GO" id="GO:0016020">
    <property type="term" value="C:membrane"/>
    <property type="evidence" value="ECO:0007669"/>
    <property type="project" value="InterPro"/>
</dbReference>
<dbReference type="Gene3D" id="3.40.50.300">
    <property type="entry name" value="P-loop containing nucleotide triphosphate hydrolases"/>
    <property type="match status" value="1"/>
</dbReference>
<dbReference type="GO" id="GO:0008982">
    <property type="term" value="F:protein-N(PI)-phosphohistidine-sugar phosphotransferase activity"/>
    <property type="evidence" value="ECO:0007669"/>
    <property type="project" value="InterPro"/>
</dbReference>
<dbReference type="InterPro" id="IPR025943">
    <property type="entry name" value="Sigma_54_int_dom_ATP-bd_2"/>
</dbReference>
<feature type="domain" description="Sigma-54 factor interaction" evidence="6">
    <location>
        <begin position="105"/>
        <end position="339"/>
    </location>
</feature>
<evidence type="ECO:0000259" key="8">
    <source>
        <dbReference type="PROSITE" id="PS51372"/>
    </source>
</evidence>
<evidence type="ECO:0000256" key="3">
    <source>
        <dbReference type="ARBA" id="ARBA00022741"/>
    </source>
</evidence>
<dbReference type="SUPFAM" id="SSF52794">
    <property type="entry name" value="PTS system IIB component-like"/>
    <property type="match status" value="1"/>
</dbReference>
<dbReference type="Pfam" id="PF00158">
    <property type="entry name" value="Sigma54_activat"/>
    <property type="match status" value="1"/>
</dbReference>
<evidence type="ECO:0000256" key="2">
    <source>
        <dbReference type="ARBA" id="ARBA00022679"/>
    </source>
</evidence>
<dbReference type="Pfam" id="PF00874">
    <property type="entry name" value="PRD"/>
    <property type="match status" value="1"/>
</dbReference>
<proteinExistence type="predicted"/>
<keyword evidence="3" id="KW-0547">Nucleotide-binding</keyword>
<keyword evidence="2" id="KW-0808">Transferase</keyword>
<protein>
    <recommendedName>
        <fullName evidence="1">DNA translocase FtsK</fullName>
    </recommendedName>
</protein>
<dbReference type="InterPro" id="IPR036634">
    <property type="entry name" value="PRD_sf"/>
</dbReference>
<reference evidence="9 10" key="1">
    <citation type="submission" date="2017-05" db="EMBL/GenBank/DDBJ databases">
        <title>Vagococcus spp. assemblies.</title>
        <authorList>
            <person name="Gulvik C.A."/>
        </authorList>
    </citation>
    <scope>NUCLEOTIDE SEQUENCE [LARGE SCALE GENOMIC DNA]</scope>
    <source>
        <strain evidence="9 10">NCFB 2777</strain>
    </source>
</reference>
<dbReference type="InterPro" id="IPR036662">
    <property type="entry name" value="PTS_EIIA_man-typ_sf"/>
</dbReference>
<sequence>MKRSEKIYLYVSKQTSGLKEKDVTAESGITTQEVADEFDIQRSNASKDLNGLVKDGLLAKIDGRPVRYIESRLVSPTLHSESQSRGKQVPQSQGPELTEDIFQQVIGGKGSMKVPIEQAKAAILYPPRGLNCLITGATGSGKTHFAHIMFEFAKAKGVITGHQELVVFNCADYAHNSELLMSHLFGYAAGAFTGAVTAKEGLIEKADGGILFLDEIHRLPPEGQEMIFYFMDHGMFNRLGETMKERKAEVRIICATTEDTTSYLLSTFVRRIPISIQLPNFNQRQTKEKVDLVKLMVGIEAERIQRKISLTEDVVKALIGSVTYGNVGQLKSNIQLICARSFLSQMEQQEIVITLTDLTEEVKVGLSHLANNRPMLAELSQSLEPVMAVLPNQNLLPHLIDAYELPYDLYQIIGEKASVLKEDGVDQESINQFIMTDINVHLKSFYKNHGLTFDIENKLAEIVEQKIIDLTKKVYEVAKEQLNDHFQVNFIYAMSLHISSFLKRHQIKEERPEDRKRNESIRKMVIEYPAEYDVALIIKQLILEDYQIEIPLEEVEYLTILLVSLKKEKGKGRIGVIVAAHGNSTASSMVQVVKQLFGSDNLLAVDMPLEMKPKTALEEIIKAVEVVDNGSGVMLLVDMGSLGTFGDEIYRRTGVQIRTIDMVTTAVVLEVARKTELLDTDLDMLFQSVKNFQGYGDALNPEVAVVETPVISLQPQELKKAIVAICASGQGTARRMKSIIEKYLAEFGETNLEVLPISVVEMSSVLKELQAEYHLVAVTGIVDPEIGVSYIPMELLFSGEAKSILQELVIDAEGELFEATVLDDTQTWQFCETYLSEQFTFINPIKVLPVFWEFTSQLIELRQIAEEHAFRINMITHLGAMIERLLKEDYLTLPPEERYDRENPEAKLIDTQTNLIEEALLVSVPEGERYYLLQILNNTLME</sequence>
<evidence type="ECO:0000259" key="7">
    <source>
        <dbReference type="PROSITE" id="PS51096"/>
    </source>
</evidence>
<name>A0A429ZWA0_9ENTE</name>
<dbReference type="PANTHER" id="PTHR32071">
    <property type="entry name" value="TRANSCRIPTIONAL REGULATORY PROTEIN"/>
    <property type="match status" value="1"/>
</dbReference>
<dbReference type="SUPFAM" id="SSF46785">
    <property type="entry name" value="Winged helix' DNA-binding domain"/>
    <property type="match status" value="1"/>
</dbReference>
<dbReference type="Gene3D" id="3.40.50.510">
    <property type="entry name" value="Phosphotransferase system, mannose-type IIA component"/>
    <property type="match status" value="1"/>
</dbReference>
<dbReference type="InterPro" id="IPR036388">
    <property type="entry name" value="WH-like_DNA-bd_sf"/>
</dbReference>
<dbReference type="InterPro" id="IPR004701">
    <property type="entry name" value="PTS_EIIA_man-typ"/>
</dbReference>
<evidence type="ECO:0000259" key="6">
    <source>
        <dbReference type="PROSITE" id="PS50045"/>
    </source>
</evidence>
<dbReference type="InterPro" id="IPR036390">
    <property type="entry name" value="WH_DNA-bd_sf"/>
</dbReference>
<evidence type="ECO:0000256" key="1">
    <source>
        <dbReference type="ARBA" id="ARBA00020887"/>
    </source>
</evidence>
<dbReference type="GeneID" id="98566960"/>
<dbReference type="InterPro" id="IPR027417">
    <property type="entry name" value="P-loop_NTPase"/>
</dbReference>